<evidence type="ECO:0008006" key="3">
    <source>
        <dbReference type="Google" id="ProtNLM"/>
    </source>
</evidence>
<reference evidence="1 2" key="1">
    <citation type="journal article" date="2019" name="Indoor Air">
        <title>Impacts of indoor surface finishes on bacterial viability.</title>
        <authorList>
            <person name="Hu J."/>
            <person name="Maamar S.B."/>
            <person name="Glawe A.J."/>
            <person name="Gottel N."/>
            <person name="Gilbert J.A."/>
            <person name="Hartmann E.M."/>
        </authorList>
    </citation>
    <scope>NUCLEOTIDE SEQUENCE [LARGE SCALE GENOMIC DNA]</scope>
    <source>
        <strain evidence="1 2">AF060A6</strain>
    </source>
</reference>
<dbReference type="EMBL" id="SLUB01000002">
    <property type="protein sequence ID" value="THE15077.1"/>
    <property type="molecule type" value="Genomic_DNA"/>
</dbReference>
<sequence>MKVTLQLLAIVFSLSLLTGCLYPKEKLAQNQIPYEDQIASVQRAVDQFKEDTGGLLPIKNRDMETPIYQKYPIDFTRISPKYIAEPPGNAYETGGVYLYVLVNVETNPTVKLLDVRISEEISELNLRVQMYRSSNGYAPFKEQLHPHVFTLDYSKLGLKEEPYVVSPFTGKNLPLLITSTNEIVVDYRMDLYEYLTKYEHTYQTGDEIRDLLVDNSMFVPTNSVPYTINDKNEPIFLDN</sequence>
<evidence type="ECO:0000313" key="1">
    <source>
        <dbReference type="EMBL" id="THE15077.1"/>
    </source>
</evidence>
<comment type="caution">
    <text evidence="1">The sequence shown here is derived from an EMBL/GenBank/DDBJ whole genome shotgun (WGS) entry which is preliminary data.</text>
</comment>
<accession>A0A4S3PYR8</accession>
<organism evidence="1 2">
    <name type="scientific">Bacillus timonensis</name>
    <dbReference type="NCBI Taxonomy" id="1033734"/>
    <lineage>
        <taxon>Bacteria</taxon>
        <taxon>Bacillati</taxon>
        <taxon>Bacillota</taxon>
        <taxon>Bacilli</taxon>
        <taxon>Bacillales</taxon>
        <taxon>Bacillaceae</taxon>
        <taxon>Bacillus</taxon>
    </lineage>
</organism>
<dbReference type="OrthoDB" id="2449131at2"/>
<proteinExistence type="predicted"/>
<evidence type="ECO:0000313" key="2">
    <source>
        <dbReference type="Proteomes" id="UP000306477"/>
    </source>
</evidence>
<dbReference type="PROSITE" id="PS51257">
    <property type="entry name" value="PROKAR_LIPOPROTEIN"/>
    <property type="match status" value="1"/>
</dbReference>
<name>A0A4S3PYR8_9BACI</name>
<gene>
    <name evidence="1" type="ORF">E1I69_01820</name>
</gene>
<protein>
    <recommendedName>
        <fullName evidence="3">ABC transporter periplasmic binding protein yphF</fullName>
    </recommendedName>
</protein>
<dbReference type="Proteomes" id="UP000306477">
    <property type="component" value="Unassembled WGS sequence"/>
</dbReference>
<keyword evidence="2" id="KW-1185">Reference proteome</keyword>
<dbReference type="STRING" id="1033734.GCA_000285535_04130"/>
<dbReference type="AlphaFoldDB" id="A0A4S3PYR8"/>
<dbReference type="RefSeq" id="WP_136377930.1">
    <property type="nucleotide sequence ID" value="NZ_SLUB01000002.1"/>
</dbReference>